<evidence type="ECO:0000256" key="2">
    <source>
        <dbReference type="ARBA" id="ARBA00007002"/>
    </source>
</evidence>
<dbReference type="GO" id="GO:0005634">
    <property type="term" value="C:nucleus"/>
    <property type="evidence" value="ECO:0007669"/>
    <property type="project" value="UniProtKB-SubCell"/>
</dbReference>
<sequence length="229" mass="26416">MARPAEKARAMLNKWVAMREAGNVDPALRRNRKRPNLASECEHLADAERFRSQIVREISDKIAKIQNPALGEHEIRELNDEINHKLREKWHWNKRIHELGGLDFNAIERKRQIEEGDTQLSGYRYFGAAKDLPGVKELLEKQKAKEQKRNIGDVYKRIPPDYYGWRDEEDGVLLKLEEIASRKLGAKKSRGDLDATVGDADYIDVPTPDEIAGALLEYKKKSLLEKYSL</sequence>
<dbReference type="InterPro" id="IPR009360">
    <property type="entry name" value="Isy1"/>
</dbReference>
<reference evidence="4 5" key="1">
    <citation type="journal article" date="2015" name="Plant Cell">
        <title>Oil accumulation by the oleaginous diatom Fistulifera solaris as revealed by the genome and transcriptome.</title>
        <authorList>
            <person name="Tanaka T."/>
            <person name="Maeda Y."/>
            <person name="Veluchamy A."/>
            <person name="Tanaka M."/>
            <person name="Abida H."/>
            <person name="Marechal E."/>
            <person name="Bowler C."/>
            <person name="Muto M."/>
            <person name="Sunaga Y."/>
            <person name="Tanaka M."/>
            <person name="Yoshino T."/>
            <person name="Taniguchi T."/>
            <person name="Fukuda Y."/>
            <person name="Nemoto M."/>
            <person name="Matsumoto M."/>
            <person name="Wong P.S."/>
            <person name="Aburatani S."/>
            <person name="Fujibuchi W."/>
        </authorList>
    </citation>
    <scope>NUCLEOTIDE SEQUENCE [LARGE SCALE GENOMIC DNA]</scope>
    <source>
        <strain evidence="4 5">JPCC DA0580</strain>
    </source>
</reference>
<dbReference type="InterPro" id="IPR029012">
    <property type="entry name" value="Helix_hairpin_bin_sf"/>
</dbReference>
<dbReference type="EMBL" id="BDSP01000153">
    <property type="protein sequence ID" value="GAX21055.1"/>
    <property type="molecule type" value="Genomic_DNA"/>
</dbReference>
<evidence type="ECO:0000313" key="5">
    <source>
        <dbReference type="Proteomes" id="UP000198406"/>
    </source>
</evidence>
<gene>
    <name evidence="4" type="ORF">FisN_1Lh273</name>
</gene>
<dbReference type="Pfam" id="PF06246">
    <property type="entry name" value="Isy1"/>
    <property type="match status" value="1"/>
</dbReference>
<name>A0A1Z5K497_FISSO</name>
<dbReference type="Gene3D" id="1.10.287.660">
    <property type="entry name" value="Helix hairpin bin"/>
    <property type="match status" value="1"/>
</dbReference>
<dbReference type="InterPro" id="IPR037200">
    <property type="entry name" value="Isy1_sf"/>
</dbReference>
<keyword evidence="3" id="KW-0539">Nucleus</keyword>
<evidence type="ECO:0000313" key="4">
    <source>
        <dbReference type="EMBL" id="GAX21055.1"/>
    </source>
</evidence>
<dbReference type="AlphaFoldDB" id="A0A1Z5K497"/>
<dbReference type="SUPFAM" id="SSF140102">
    <property type="entry name" value="ISY1 domain-like"/>
    <property type="match status" value="1"/>
</dbReference>
<comment type="similarity">
    <text evidence="2">Belongs to the ISY1 family.</text>
</comment>
<dbReference type="FunFam" id="1.10.287.660:FF:000001">
    <property type="entry name" value="pre-mRNA-splicing factor ISY1 homolog"/>
    <property type="match status" value="1"/>
</dbReference>
<dbReference type="FunCoup" id="A0A1Z5K497">
    <property type="interactions" value="804"/>
</dbReference>
<dbReference type="OrthoDB" id="1739576at2759"/>
<dbReference type="GO" id="GO:0000350">
    <property type="term" value="P:generation of catalytic spliceosome for second transesterification step"/>
    <property type="evidence" value="ECO:0007669"/>
    <property type="project" value="InterPro"/>
</dbReference>
<evidence type="ECO:0000256" key="3">
    <source>
        <dbReference type="ARBA" id="ARBA00023242"/>
    </source>
</evidence>
<dbReference type="Proteomes" id="UP000198406">
    <property type="component" value="Unassembled WGS sequence"/>
</dbReference>
<dbReference type="PANTHER" id="PTHR13021">
    <property type="entry name" value="PRE-MRNA-SPLICING FACTOR ISY1"/>
    <property type="match status" value="1"/>
</dbReference>
<accession>A0A1Z5K497</accession>
<proteinExistence type="inferred from homology"/>
<dbReference type="InParanoid" id="A0A1Z5K497"/>
<comment type="caution">
    <text evidence="4">The sequence shown here is derived from an EMBL/GenBank/DDBJ whole genome shotgun (WGS) entry which is preliminary data.</text>
</comment>
<organism evidence="4 5">
    <name type="scientific">Fistulifera solaris</name>
    <name type="common">Oleaginous diatom</name>
    <dbReference type="NCBI Taxonomy" id="1519565"/>
    <lineage>
        <taxon>Eukaryota</taxon>
        <taxon>Sar</taxon>
        <taxon>Stramenopiles</taxon>
        <taxon>Ochrophyta</taxon>
        <taxon>Bacillariophyta</taxon>
        <taxon>Bacillariophyceae</taxon>
        <taxon>Bacillariophycidae</taxon>
        <taxon>Naviculales</taxon>
        <taxon>Naviculaceae</taxon>
        <taxon>Fistulifera</taxon>
    </lineage>
</organism>
<evidence type="ECO:0000256" key="1">
    <source>
        <dbReference type="ARBA" id="ARBA00004123"/>
    </source>
</evidence>
<keyword evidence="5" id="KW-1185">Reference proteome</keyword>
<protein>
    <submittedName>
        <fullName evidence="4">Pre-mRNA-splicing factor ISY1</fullName>
    </submittedName>
</protein>
<comment type="subcellular location">
    <subcellularLocation>
        <location evidence="1">Nucleus</location>
    </subcellularLocation>
</comment>